<dbReference type="CDD" id="cd18107">
    <property type="entry name" value="SpoU-like_AviRb"/>
    <property type="match status" value="1"/>
</dbReference>
<dbReference type="GO" id="GO:0032259">
    <property type="term" value="P:methylation"/>
    <property type="evidence" value="ECO:0007669"/>
    <property type="project" value="UniProtKB-KW"/>
</dbReference>
<keyword evidence="1 6" id="KW-0489">Methyltransferase</keyword>
<dbReference type="PANTHER" id="PTHR43191">
    <property type="entry name" value="RRNA METHYLTRANSFERASE 3"/>
    <property type="match status" value="1"/>
</dbReference>
<keyword evidence="7" id="KW-1185">Reference proteome</keyword>
<evidence type="ECO:0000259" key="4">
    <source>
        <dbReference type="Pfam" id="PF00588"/>
    </source>
</evidence>
<feature type="domain" description="SpoU L30e-like N-terminal" evidence="5">
    <location>
        <begin position="65"/>
        <end position="154"/>
    </location>
</feature>
<dbReference type="Proteomes" id="UP000621500">
    <property type="component" value="Unassembled WGS sequence"/>
</dbReference>
<dbReference type="EMBL" id="BONX01000038">
    <property type="protein sequence ID" value="GIG98989.1"/>
    <property type="molecule type" value="Genomic_DNA"/>
</dbReference>
<evidence type="ECO:0000259" key="5">
    <source>
        <dbReference type="Pfam" id="PF22655"/>
    </source>
</evidence>
<dbReference type="Gene3D" id="3.40.1280.10">
    <property type="match status" value="1"/>
</dbReference>
<gene>
    <name evidence="6" type="ORF">Pma05_55620</name>
</gene>
<evidence type="ECO:0000256" key="1">
    <source>
        <dbReference type="ARBA" id="ARBA00022603"/>
    </source>
</evidence>
<feature type="compositionally biased region" description="Low complexity" evidence="3">
    <location>
        <begin position="35"/>
        <end position="58"/>
    </location>
</feature>
<dbReference type="SUPFAM" id="SSF55315">
    <property type="entry name" value="L30e-like"/>
    <property type="match status" value="1"/>
</dbReference>
<dbReference type="InterPro" id="IPR029028">
    <property type="entry name" value="Alpha/beta_knot_MTases"/>
</dbReference>
<protein>
    <submittedName>
        <fullName evidence="6">rRNA methyltransferase</fullName>
    </submittedName>
</protein>
<keyword evidence="2" id="KW-0808">Transferase</keyword>
<dbReference type="PANTHER" id="PTHR43191:SF2">
    <property type="entry name" value="RRNA METHYLTRANSFERASE 3, MITOCHONDRIAL"/>
    <property type="match status" value="1"/>
</dbReference>
<dbReference type="InterPro" id="IPR029026">
    <property type="entry name" value="tRNA_m1G_MTases_N"/>
</dbReference>
<dbReference type="Pfam" id="PF22655">
    <property type="entry name" value="SpoU_sub_bind_like"/>
    <property type="match status" value="1"/>
</dbReference>
<dbReference type="GO" id="GO:0008168">
    <property type="term" value="F:methyltransferase activity"/>
    <property type="evidence" value="ECO:0007669"/>
    <property type="project" value="UniProtKB-KW"/>
</dbReference>
<evidence type="ECO:0000313" key="7">
    <source>
        <dbReference type="Proteomes" id="UP000621500"/>
    </source>
</evidence>
<name>A0ABQ4EWL2_9ACTN</name>
<dbReference type="Pfam" id="PF00588">
    <property type="entry name" value="SpoU_methylase"/>
    <property type="match status" value="1"/>
</dbReference>
<feature type="domain" description="tRNA/rRNA methyltransferase SpoU type" evidence="4">
    <location>
        <begin position="173"/>
        <end position="318"/>
    </location>
</feature>
<evidence type="ECO:0000313" key="6">
    <source>
        <dbReference type="EMBL" id="GIG98989.1"/>
    </source>
</evidence>
<evidence type="ECO:0000256" key="3">
    <source>
        <dbReference type="SAM" id="MobiDB-lite"/>
    </source>
</evidence>
<feature type="compositionally biased region" description="Polar residues" evidence="3">
    <location>
        <begin position="17"/>
        <end position="30"/>
    </location>
</feature>
<dbReference type="InterPro" id="IPR051259">
    <property type="entry name" value="rRNA_Methyltransferase"/>
</dbReference>
<evidence type="ECO:0000256" key="2">
    <source>
        <dbReference type="ARBA" id="ARBA00022679"/>
    </source>
</evidence>
<dbReference type="InterPro" id="IPR029064">
    <property type="entry name" value="Ribosomal_eL30-like_sf"/>
</dbReference>
<dbReference type="Gene3D" id="3.30.1330.30">
    <property type="match status" value="1"/>
</dbReference>
<feature type="region of interest" description="Disordered" evidence="3">
    <location>
        <begin position="1"/>
        <end position="58"/>
    </location>
</feature>
<organism evidence="6 7">
    <name type="scientific">Plantactinospora mayteni</name>
    <dbReference type="NCBI Taxonomy" id="566021"/>
    <lineage>
        <taxon>Bacteria</taxon>
        <taxon>Bacillati</taxon>
        <taxon>Actinomycetota</taxon>
        <taxon>Actinomycetes</taxon>
        <taxon>Micromonosporales</taxon>
        <taxon>Micromonosporaceae</taxon>
        <taxon>Plantactinospora</taxon>
    </lineage>
</organism>
<dbReference type="InterPro" id="IPR001537">
    <property type="entry name" value="SpoU_MeTrfase"/>
</dbReference>
<reference evidence="6 7" key="1">
    <citation type="submission" date="2021-01" db="EMBL/GenBank/DDBJ databases">
        <title>Whole genome shotgun sequence of Plantactinospora mayteni NBRC 109088.</title>
        <authorList>
            <person name="Komaki H."/>
            <person name="Tamura T."/>
        </authorList>
    </citation>
    <scope>NUCLEOTIDE SEQUENCE [LARGE SCALE GENOMIC DNA]</scope>
    <source>
        <strain evidence="6 7">NBRC 109088</strain>
    </source>
</reference>
<proteinExistence type="predicted"/>
<comment type="caution">
    <text evidence="6">The sequence shown here is derived from an EMBL/GenBank/DDBJ whole genome shotgun (WGS) entry which is preliminary data.</text>
</comment>
<sequence length="332" mass="34969">MRADGVGRSPAGRPRTSARTNSPDRTSSPDRTGPSDRAGSGDRAGSSDRAGSARAARTLRVTTRNASFQQWSALLTNRTKRQRAGEFLVQGVRPISVAVQRGWPVHALLHPDGVPLSRWARDLLDQTTGSRVAVAPDLLRELGGKNEDQPELVAVLGLPADRLDRIPVGPDALVVVFDRPTTPGNIGTLVRSADAFGAAGLVVVGHAADPYDPRAVRASTGSLFAIPVVRTGSHRDVLDWVTGLRGRGLPVQVLGTDEDGEVEIAEHDLTGPTVLLVGNETAGLSAAWRQSCDRMLRIPIAGSASSLNAATAGTVALYEAARQRRARPAPPG</sequence>
<dbReference type="InterPro" id="IPR054578">
    <property type="entry name" value="SpoU_sub_bind-like_N"/>
</dbReference>
<dbReference type="SUPFAM" id="SSF75217">
    <property type="entry name" value="alpha/beta knot"/>
    <property type="match status" value="1"/>
</dbReference>
<accession>A0ABQ4EWL2</accession>